<dbReference type="STRING" id="48467.SAMN02745166_03955"/>
<dbReference type="EC" id="2.3.1.191" evidence="7"/>
<dbReference type="EMBL" id="FUYE01000016">
    <property type="protein sequence ID" value="SKB04071.1"/>
    <property type="molecule type" value="Genomic_DNA"/>
</dbReference>
<dbReference type="Gene3D" id="3.40.1390.10">
    <property type="entry name" value="MurE/MurF, N-terminal domain"/>
    <property type="match status" value="1"/>
</dbReference>
<dbReference type="PROSITE" id="PS00101">
    <property type="entry name" value="HEXAPEP_TRANSFERASES"/>
    <property type="match status" value="1"/>
</dbReference>
<dbReference type="Pfam" id="PF04613">
    <property type="entry name" value="LpxD"/>
    <property type="match status" value="1"/>
</dbReference>
<dbReference type="AlphaFoldDB" id="A0A1T4YS34"/>
<reference evidence="10" key="1">
    <citation type="submission" date="2017-02" db="EMBL/GenBank/DDBJ databases">
        <authorList>
            <person name="Varghese N."/>
            <person name="Submissions S."/>
        </authorList>
    </citation>
    <scope>NUCLEOTIDE SEQUENCE [LARGE SCALE GENOMIC DNA]</scope>
    <source>
        <strain evidence="10">ATCC 700200</strain>
    </source>
</reference>
<name>A0A1T4YS34_9BACT</name>
<dbReference type="NCBIfam" id="NF002060">
    <property type="entry name" value="PRK00892.1"/>
    <property type="match status" value="1"/>
</dbReference>
<sequence length="352" mass="37511">MSTSITHQRLAELVGGQLSQGDPEGLVTGLNSISEAGPGDVTFLGNDRYLGALRDTRATAVLVAPDFAESLENIALIRVDNPTLAFSSVIRHFGPPKREFHPGVHPTAVVSNSARFDPERVSIGPCAVIEDDVVIGDGTIIHAGVFIGHGSRLGSDCILHANCTVKDRTQMGDRVVIHSGSAIGTDGFGYEFIKGHHQKIEQVGIVQIDDDVEIGSCTTIDRARFGRTWIGKGTKIDNLVQIAHNVVIGQHSVIVSQVGISGSTKIGNYVTIAGQVGIAGHLEIGNQVTLLAKTGVTKSILEPGAYTGFPARPLMEGRRMLSAPAKIPEMLERIKTLEKKLAELEKKEQAPV</sequence>
<dbReference type="Proteomes" id="UP000190774">
    <property type="component" value="Unassembled WGS sequence"/>
</dbReference>
<keyword evidence="2 7" id="KW-0441">Lipid A biosynthesis</keyword>
<dbReference type="InterPro" id="IPR007691">
    <property type="entry name" value="LpxD"/>
</dbReference>
<evidence type="ECO:0000256" key="1">
    <source>
        <dbReference type="ARBA" id="ARBA00022516"/>
    </source>
</evidence>
<comment type="catalytic activity">
    <reaction evidence="7">
        <text>a UDP-3-O-[(3R)-3-hydroxyacyl]-alpha-D-glucosamine + a (3R)-hydroxyacyl-[ACP] = a UDP-2-N,3-O-bis[(3R)-3-hydroxyacyl]-alpha-D-glucosamine + holo-[ACP] + H(+)</text>
        <dbReference type="Rhea" id="RHEA:53836"/>
        <dbReference type="Rhea" id="RHEA-COMP:9685"/>
        <dbReference type="Rhea" id="RHEA-COMP:9945"/>
        <dbReference type="ChEBI" id="CHEBI:15378"/>
        <dbReference type="ChEBI" id="CHEBI:64479"/>
        <dbReference type="ChEBI" id="CHEBI:78827"/>
        <dbReference type="ChEBI" id="CHEBI:137740"/>
        <dbReference type="ChEBI" id="CHEBI:137748"/>
        <dbReference type="EC" id="2.3.1.191"/>
    </reaction>
</comment>
<evidence type="ECO:0000256" key="3">
    <source>
        <dbReference type="ARBA" id="ARBA00022679"/>
    </source>
</evidence>
<dbReference type="Gene3D" id="2.160.10.10">
    <property type="entry name" value="Hexapeptide repeat proteins"/>
    <property type="match status" value="1"/>
</dbReference>
<dbReference type="GO" id="GO:0009245">
    <property type="term" value="P:lipid A biosynthetic process"/>
    <property type="evidence" value="ECO:0007669"/>
    <property type="project" value="UniProtKB-UniRule"/>
</dbReference>
<keyword evidence="6 7" id="KW-0012">Acyltransferase</keyword>
<dbReference type="InterPro" id="IPR001451">
    <property type="entry name" value="Hexapep"/>
</dbReference>
<evidence type="ECO:0000313" key="9">
    <source>
        <dbReference type="EMBL" id="SKB04071.1"/>
    </source>
</evidence>
<dbReference type="SUPFAM" id="SSF51161">
    <property type="entry name" value="Trimeric LpxA-like enzymes"/>
    <property type="match status" value="1"/>
</dbReference>
<feature type="active site" description="Proton acceptor" evidence="7">
    <location>
        <position position="244"/>
    </location>
</feature>
<comment type="function">
    <text evidence="7">Catalyzes the N-acylation of UDP-3-O-acylglucosamine using 3-hydroxyacyl-ACP as the acyl donor. Is involved in the biosynthesis of lipid A, a phosphorylated glycolipid that anchors the lipopolysaccharide to the outer membrane of the cell.</text>
</comment>
<keyword evidence="5 7" id="KW-0443">Lipid metabolism</keyword>
<dbReference type="NCBIfam" id="TIGR01853">
    <property type="entry name" value="lipid_A_lpxD"/>
    <property type="match status" value="1"/>
</dbReference>
<keyword evidence="1 7" id="KW-0444">Lipid biosynthesis</keyword>
<evidence type="ECO:0000256" key="6">
    <source>
        <dbReference type="ARBA" id="ARBA00023315"/>
    </source>
</evidence>
<evidence type="ECO:0000256" key="4">
    <source>
        <dbReference type="ARBA" id="ARBA00022737"/>
    </source>
</evidence>
<feature type="domain" description="UDP-3-O-[3-hydroxymyristoyl] glucosamine N-acyltransferase non-repeat region" evidence="8">
    <location>
        <begin position="27"/>
        <end position="91"/>
    </location>
</feature>
<dbReference type="InterPro" id="IPR011004">
    <property type="entry name" value="Trimer_LpxA-like_sf"/>
</dbReference>
<dbReference type="HAMAP" id="MF_00523">
    <property type="entry name" value="LpxD"/>
    <property type="match status" value="1"/>
</dbReference>
<evidence type="ECO:0000313" key="10">
    <source>
        <dbReference type="Proteomes" id="UP000190774"/>
    </source>
</evidence>
<dbReference type="PANTHER" id="PTHR43378:SF2">
    <property type="entry name" value="UDP-3-O-ACYLGLUCOSAMINE N-ACYLTRANSFERASE 1, MITOCHONDRIAL-RELATED"/>
    <property type="match status" value="1"/>
</dbReference>
<dbReference type="GO" id="GO:0103118">
    <property type="term" value="F:UDP-3-O-[(3R)-3-hydroxyacyl]-glucosamine N-acyltransferase activity"/>
    <property type="evidence" value="ECO:0007669"/>
    <property type="project" value="UniProtKB-EC"/>
</dbReference>
<accession>A0A1T4YS34</accession>
<dbReference type="UniPathway" id="UPA00973"/>
<dbReference type="Pfam" id="PF00132">
    <property type="entry name" value="Hexapep"/>
    <property type="match status" value="2"/>
</dbReference>
<dbReference type="PANTHER" id="PTHR43378">
    <property type="entry name" value="UDP-3-O-ACYLGLUCOSAMINE N-ACYLTRANSFERASE"/>
    <property type="match status" value="1"/>
</dbReference>
<evidence type="ECO:0000256" key="5">
    <source>
        <dbReference type="ARBA" id="ARBA00023098"/>
    </source>
</evidence>
<comment type="subunit">
    <text evidence="7">Homotrimer.</text>
</comment>
<dbReference type="GO" id="GO:0016410">
    <property type="term" value="F:N-acyltransferase activity"/>
    <property type="evidence" value="ECO:0007669"/>
    <property type="project" value="InterPro"/>
</dbReference>
<keyword evidence="4 7" id="KW-0677">Repeat</keyword>
<proteinExistence type="inferred from homology"/>
<comment type="similarity">
    <text evidence="7">Belongs to the transferase hexapeptide repeat family. LpxD subfamily.</text>
</comment>
<evidence type="ECO:0000256" key="7">
    <source>
        <dbReference type="HAMAP-Rule" id="MF_00523"/>
    </source>
</evidence>
<dbReference type="RefSeq" id="WP_078815115.1">
    <property type="nucleotide sequence ID" value="NZ_FUYE01000016.1"/>
</dbReference>
<keyword evidence="10" id="KW-1185">Reference proteome</keyword>
<dbReference type="InterPro" id="IPR018357">
    <property type="entry name" value="Hexapep_transf_CS"/>
</dbReference>
<organism evidence="9 10">
    <name type="scientific">Prosthecobacter debontii</name>
    <dbReference type="NCBI Taxonomy" id="48467"/>
    <lineage>
        <taxon>Bacteria</taxon>
        <taxon>Pseudomonadati</taxon>
        <taxon>Verrucomicrobiota</taxon>
        <taxon>Verrucomicrobiia</taxon>
        <taxon>Verrucomicrobiales</taxon>
        <taxon>Verrucomicrobiaceae</taxon>
        <taxon>Prosthecobacter</taxon>
    </lineage>
</organism>
<evidence type="ECO:0000256" key="2">
    <source>
        <dbReference type="ARBA" id="ARBA00022556"/>
    </source>
</evidence>
<dbReference type="InterPro" id="IPR020573">
    <property type="entry name" value="UDP_GlcNAc_AcTrfase_non-rep"/>
</dbReference>
<gene>
    <name evidence="7" type="primary">lpxD</name>
    <name evidence="9" type="ORF">SAMN02745166_03955</name>
</gene>
<comment type="pathway">
    <text evidence="7">Bacterial outer membrane biogenesis; LPS lipid A biosynthesis.</text>
</comment>
<dbReference type="CDD" id="cd03352">
    <property type="entry name" value="LbH_LpxD"/>
    <property type="match status" value="1"/>
</dbReference>
<dbReference type="GO" id="GO:0016020">
    <property type="term" value="C:membrane"/>
    <property type="evidence" value="ECO:0007669"/>
    <property type="project" value="GOC"/>
</dbReference>
<dbReference type="OrthoDB" id="9784739at2"/>
<evidence type="ECO:0000259" key="8">
    <source>
        <dbReference type="Pfam" id="PF04613"/>
    </source>
</evidence>
<keyword evidence="3 7" id="KW-0808">Transferase</keyword>
<protein>
    <recommendedName>
        <fullName evidence="7">UDP-3-O-acylglucosamine N-acyltransferase</fullName>
        <ecNumber evidence="7">2.3.1.191</ecNumber>
    </recommendedName>
</protein>